<proteinExistence type="predicted"/>
<keyword evidence="2" id="KW-1185">Reference proteome</keyword>
<protein>
    <submittedName>
        <fullName evidence="1">Uncharacterized protein</fullName>
    </submittedName>
</protein>
<reference evidence="1 2" key="1">
    <citation type="submission" date="2019-12" db="EMBL/GenBank/DDBJ databases">
        <title>Deinococcus sp. HMF7620 Genome sequencing and assembly.</title>
        <authorList>
            <person name="Kang H."/>
            <person name="Kim H."/>
            <person name="Joh K."/>
        </authorList>
    </citation>
    <scope>NUCLEOTIDE SEQUENCE [LARGE SCALE GENOMIC DNA]</scope>
    <source>
        <strain evidence="1 2">HMF7620</strain>
    </source>
</reference>
<accession>A0A7C9M7D4</accession>
<name>A0A7C9M7D4_9DEIO</name>
<sequence length="50" mass="5749">MTRVQKSRSLGLWCGLKPIMDWHIIPFDKKSRSFQVKLTLPKVKSGMMGS</sequence>
<dbReference type="RefSeq" id="WP_157458280.1">
    <property type="nucleotide sequence ID" value="NZ_WQLB01000005.1"/>
</dbReference>
<evidence type="ECO:0000313" key="2">
    <source>
        <dbReference type="Proteomes" id="UP000483286"/>
    </source>
</evidence>
<dbReference type="Proteomes" id="UP000483286">
    <property type="component" value="Unassembled WGS sequence"/>
</dbReference>
<dbReference type="AlphaFoldDB" id="A0A7C9M7D4"/>
<evidence type="ECO:0000313" key="1">
    <source>
        <dbReference type="EMBL" id="MVN86223.1"/>
    </source>
</evidence>
<organism evidence="1 2">
    <name type="scientific">Deinococcus arboris</name>
    <dbReference type="NCBI Taxonomy" id="2682977"/>
    <lineage>
        <taxon>Bacteria</taxon>
        <taxon>Thermotogati</taxon>
        <taxon>Deinococcota</taxon>
        <taxon>Deinococci</taxon>
        <taxon>Deinococcales</taxon>
        <taxon>Deinococcaceae</taxon>
        <taxon>Deinococcus</taxon>
    </lineage>
</organism>
<gene>
    <name evidence="1" type="ORF">GO986_05540</name>
</gene>
<dbReference type="EMBL" id="WQLB01000005">
    <property type="protein sequence ID" value="MVN86223.1"/>
    <property type="molecule type" value="Genomic_DNA"/>
</dbReference>
<comment type="caution">
    <text evidence="1">The sequence shown here is derived from an EMBL/GenBank/DDBJ whole genome shotgun (WGS) entry which is preliminary data.</text>
</comment>